<evidence type="ECO:0000313" key="1">
    <source>
        <dbReference type="EMBL" id="KAK4027712.1"/>
    </source>
</evidence>
<sequence length="67" mass="7629">MQMLIGLIRRWNVHPVGFGYKALPAMRCCIAIVRYVWFTVDLTQLMSEEKCLSVDMAAYEEGACGIE</sequence>
<organism evidence="1 2">
    <name type="scientific">Daphnia magna</name>
    <dbReference type="NCBI Taxonomy" id="35525"/>
    <lineage>
        <taxon>Eukaryota</taxon>
        <taxon>Metazoa</taxon>
        <taxon>Ecdysozoa</taxon>
        <taxon>Arthropoda</taxon>
        <taxon>Crustacea</taxon>
        <taxon>Branchiopoda</taxon>
        <taxon>Diplostraca</taxon>
        <taxon>Cladocera</taxon>
        <taxon>Anomopoda</taxon>
        <taxon>Daphniidae</taxon>
        <taxon>Daphnia</taxon>
    </lineage>
</organism>
<evidence type="ECO:0000313" key="2">
    <source>
        <dbReference type="Proteomes" id="UP001234178"/>
    </source>
</evidence>
<name>A0ABR0ARG7_9CRUS</name>
<keyword evidence="2" id="KW-1185">Reference proteome</keyword>
<proteinExistence type="predicted"/>
<protein>
    <submittedName>
        <fullName evidence="1">Uncharacterized protein</fullName>
    </submittedName>
</protein>
<accession>A0ABR0ARG7</accession>
<dbReference type="Proteomes" id="UP001234178">
    <property type="component" value="Unassembled WGS sequence"/>
</dbReference>
<reference evidence="1 2" key="1">
    <citation type="journal article" date="2023" name="Nucleic Acids Res.">
        <title>The hologenome of Daphnia magna reveals possible DNA methylation and microbiome-mediated evolution of the host genome.</title>
        <authorList>
            <person name="Chaturvedi A."/>
            <person name="Li X."/>
            <person name="Dhandapani V."/>
            <person name="Marshall H."/>
            <person name="Kissane S."/>
            <person name="Cuenca-Cambronero M."/>
            <person name="Asole G."/>
            <person name="Calvet F."/>
            <person name="Ruiz-Romero M."/>
            <person name="Marangio P."/>
            <person name="Guigo R."/>
            <person name="Rago D."/>
            <person name="Mirbahai L."/>
            <person name="Eastwood N."/>
            <person name="Colbourne J.K."/>
            <person name="Zhou J."/>
            <person name="Mallon E."/>
            <person name="Orsini L."/>
        </authorList>
    </citation>
    <scope>NUCLEOTIDE SEQUENCE [LARGE SCALE GENOMIC DNA]</scope>
    <source>
        <strain evidence="1">LRV0_1</strain>
    </source>
</reference>
<comment type="caution">
    <text evidence="1">The sequence shown here is derived from an EMBL/GenBank/DDBJ whole genome shotgun (WGS) entry which is preliminary data.</text>
</comment>
<dbReference type="EMBL" id="JAOYFB010000038">
    <property type="protein sequence ID" value="KAK4027712.1"/>
    <property type="molecule type" value="Genomic_DNA"/>
</dbReference>
<gene>
    <name evidence="1" type="ORF">OUZ56_016760</name>
</gene>